<evidence type="ECO:0000313" key="6">
    <source>
        <dbReference type="EMBL" id="CAG6683884.1"/>
    </source>
</evidence>
<comment type="subcellular location">
    <subcellularLocation>
        <location evidence="1">Membrane</location>
        <topology evidence="1">Multi-pass membrane protein</topology>
    </subcellularLocation>
</comment>
<reference evidence="6" key="1">
    <citation type="submission" date="2021-05" db="EMBL/GenBank/DDBJ databases">
        <authorList>
            <person name="Alioto T."/>
            <person name="Alioto T."/>
            <person name="Gomez Garrido J."/>
        </authorList>
    </citation>
    <scope>NUCLEOTIDE SEQUENCE</scope>
</reference>
<organism evidence="6">
    <name type="scientific">Cacopsylla melanoneura</name>
    <dbReference type="NCBI Taxonomy" id="428564"/>
    <lineage>
        <taxon>Eukaryota</taxon>
        <taxon>Metazoa</taxon>
        <taxon>Ecdysozoa</taxon>
        <taxon>Arthropoda</taxon>
        <taxon>Hexapoda</taxon>
        <taxon>Insecta</taxon>
        <taxon>Pterygota</taxon>
        <taxon>Neoptera</taxon>
        <taxon>Paraneoptera</taxon>
        <taxon>Hemiptera</taxon>
        <taxon>Sternorrhyncha</taxon>
        <taxon>Psylloidea</taxon>
        <taxon>Psyllidae</taxon>
        <taxon>Psyllinae</taxon>
        <taxon>Cacopsylla</taxon>
    </lineage>
</organism>
<dbReference type="AlphaFoldDB" id="A0A8D8X6R1"/>
<protein>
    <submittedName>
        <fullName evidence="6">Voltage-dependent calcium channel gamma-5 subunit</fullName>
    </submittedName>
</protein>
<dbReference type="GO" id="GO:0016247">
    <property type="term" value="F:channel regulator activity"/>
    <property type="evidence" value="ECO:0007669"/>
    <property type="project" value="TreeGrafter"/>
</dbReference>
<keyword evidence="2 5" id="KW-0812">Transmembrane</keyword>
<name>A0A8D8X6R1_9HEMI</name>
<evidence type="ECO:0000256" key="4">
    <source>
        <dbReference type="ARBA" id="ARBA00023136"/>
    </source>
</evidence>
<dbReference type="Gene3D" id="1.20.140.150">
    <property type="match status" value="1"/>
</dbReference>
<dbReference type="PANTHER" id="PTHR12107:SF0">
    <property type="entry name" value="STARGAZIN (MAMMALIAN CALCIUM CHANNEL) HOMOLOG"/>
    <property type="match status" value="1"/>
</dbReference>
<dbReference type="EMBL" id="HBUF01089519">
    <property type="protein sequence ID" value="CAG6635326.1"/>
    <property type="molecule type" value="Transcribed_RNA"/>
</dbReference>
<dbReference type="EMBL" id="HBUF01595723">
    <property type="protein sequence ID" value="CAG6774714.1"/>
    <property type="molecule type" value="Transcribed_RNA"/>
</dbReference>
<dbReference type="Pfam" id="PF13903">
    <property type="entry name" value="Claudin_2"/>
    <property type="match status" value="1"/>
</dbReference>
<dbReference type="GO" id="GO:0019226">
    <property type="term" value="P:transmission of nerve impulse"/>
    <property type="evidence" value="ECO:0007669"/>
    <property type="project" value="TreeGrafter"/>
</dbReference>
<evidence type="ECO:0000256" key="5">
    <source>
        <dbReference type="SAM" id="Phobius"/>
    </source>
</evidence>
<sequence length="468" mass="51146">MCTSLSGLSILCGLLSLGTLLTAFVSNVWIYTKEPVLLPSTDLQTTVSFRIGLWRVCPTYKRINSTIGLPSPGCVLIQYSSWNDITHTDLGIRSSLDFTPAFISKMRLTMPFEGVSIALMVLATLFGLIGHCNGDHKTLIACTLYTLGGFSLAVGLIIFASVLSDAYVEHAQHKVTIPSSFQSGTQSGHSLQTTKNLYSNSGGSLDSNPQSQAALYDYKYGWSFYVATVSFIMSEITAIISMTVYLKRFSSVEDMVRIMVPGGDRKLRQYHQNCQKKSKETDIVDPSPLSTDMIKSPIHSNTPSPSIPDCKPGAVAGGESKVPDICTNAIHPKINRDNLVGITVPIVTNKKKVCKCKPQNRYNTVGNATLGAGRRFNTLQPGVEPFSETVQDTKYNSLDRYTVGSSRYPQDQTSSESSTSSILITNYKHNSAAIKTFNTLPHKNRLKLDTQRHCVSPSDSYTSVSSSL</sequence>
<dbReference type="GO" id="GO:0098839">
    <property type="term" value="C:postsynaptic density membrane"/>
    <property type="evidence" value="ECO:0007669"/>
    <property type="project" value="TreeGrafter"/>
</dbReference>
<dbReference type="GO" id="GO:0098943">
    <property type="term" value="P:neurotransmitter receptor transport, postsynaptic endosome to lysosome"/>
    <property type="evidence" value="ECO:0007669"/>
    <property type="project" value="TreeGrafter"/>
</dbReference>
<feature type="transmembrane region" description="Helical" evidence="5">
    <location>
        <begin position="222"/>
        <end position="246"/>
    </location>
</feature>
<dbReference type="GO" id="GO:0099590">
    <property type="term" value="P:neurotransmitter receptor internalization"/>
    <property type="evidence" value="ECO:0007669"/>
    <property type="project" value="TreeGrafter"/>
</dbReference>
<dbReference type="GO" id="GO:0032281">
    <property type="term" value="C:AMPA glutamate receptor complex"/>
    <property type="evidence" value="ECO:0007669"/>
    <property type="project" value="TreeGrafter"/>
</dbReference>
<keyword evidence="4 5" id="KW-0472">Membrane</keyword>
<dbReference type="EMBL" id="HBUF01264941">
    <property type="protein sequence ID" value="CAG6683884.1"/>
    <property type="molecule type" value="Transcribed_RNA"/>
</dbReference>
<evidence type="ECO:0000256" key="3">
    <source>
        <dbReference type="ARBA" id="ARBA00022989"/>
    </source>
</evidence>
<keyword evidence="3 5" id="KW-1133">Transmembrane helix</keyword>
<dbReference type="PANTHER" id="PTHR12107">
    <property type="entry name" value="VOLTAGE-DEPENDENT CALCIUM CHANNEL GAMMA SUBUNIT"/>
    <property type="match status" value="1"/>
</dbReference>
<dbReference type="GO" id="GO:0098970">
    <property type="term" value="P:postsynaptic neurotransmitter receptor diffusion trapping"/>
    <property type="evidence" value="ECO:0007669"/>
    <property type="project" value="TreeGrafter"/>
</dbReference>
<dbReference type="GO" id="GO:0005245">
    <property type="term" value="F:voltage-gated calcium channel activity"/>
    <property type="evidence" value="ECO:0007669"/>
    <property type="project" value="TreeGrafter"/>
</dbReference>
<dbReference type="GO" id="GO:0051968">
    <property type="term" value="P:positive regulation of synaptic transmission, glutamatergic"/>
    <property type="evidence" value="ECO:0007669"/>
    <property type="project" value="TreeGrafter"/>
</dbReference>
<proteinExistence type="predicted"/>
<feature type="transmembrane region" description="Helical" evidence="5">
    <location>
        <begin position="114"/>
        <end position="132"/>
    </location>
</feature>
<feature type="transmembrane region" description="Helical" evidence="5">
    <location>
        <begin position="139"/>
        <end position="163"/>
    </location>
</feature>
<dbReference type="InterPro" id="IPR051072">
    <property type="entry name" value="CACNG_subunit"/>
</dbReference>
<evidence type="ECO:0000256" key="2">
    <source>
        <dbReference type="ARBA" id="ARBA00022692"/>
    </source>
</evidence>
<dbReference type="EMBL" id="HBUF01264940">
    <property type="protein sequence ID" value="CAG6683883.1"/>
    <property type="molecule type" value="Transcribed_RNA"/>
</dbReference>
<accession>A0A8D8X6R1</accession>
<dbReference type="InterPro" id="IPR004031">
    <property type="entry name" value="PMP22/EMP/MP20/Claudin"/>
</dbReference>
<feature type="transmembrane region" description="Helical" evidence="5">
    <location>
        <begin position="7"/>
        <end position="30"/>
    </location>
</feature>
<evidence type="ECO:0000256" key="1">
    <source>
        <dbReference type="ARBA" id="ARBA00004141"/>
    </source>
</evidence>